<feature type="compositionally biased region" description="Low complexity" evidence="6">
    <location>
        <begin position="219"/>
        <end position="275"/>
    </location>
</feature>
<feature type="domain" description="Chitin-binding type-2" evidence="8">
    <location>
        <begin position="136"/>
        <end position="196"/>
    </location>
</feature>
<feature type="chain" id="PRO_5040314403" description="Chitin-binding type-2 domain-containing protein" evidence="7">
    <location>
        <begin position="25"/>
        <end position="333"/>
    </location>
</feature>
<dbReference type="PANTHER" id="PTHR23301">
    <property type="entry name" value="CHITIN BINDING PERITROPHIN-A"/>
    <property type="match status" value="1"/>
</dbReference>
<evidence type="ECO:0000256" key="6">
    <source>
        <dbReference type="SAM" id="MobiDB-lite"/>
    </source>
</evidence>
<evidence type="ECO:0000313" key="10">
    <source>
        <dbReference type="Proteomes" id="UP001152888"/>
    </source>
</evidence>
<dbReference type="SMART" id="SM00494">
    <property type="entry name" value="ChtBD2"/>
    <property type="match status" value="2"/>
</dbReference>
<accession>A0A9P0KDT0</accession>
<evidence type="ECO:0000256" key="4">
    <source>
        <dbReference type="ARBA" id="ARBA00023157"/>
    </source>
</evidence>
<keyword evidence="2 7" id="KW-0732">Signal</keyword>
<gene>
    <name evidence="9" type="ORF">ACAOBT_LOCUS9287</name>
</gene>
<name>A0A9P0KDT0_ACAOB</name>
<evidence type="ECO:0000259" key="8">
    <source>
        <dbReference type="PROSITE" id="PS50940"/>
    </source>
</evidence>
<feature type="signal peptide" evidence="7">
    <location>
        <begin position="1"/>
        <end position="24"/>
    </location>
</feature>
<dbReference type="OrthoDB" id="6020543at2759"/>
<organism evidence="9 10">
    <name type="scientific">Acanthoscelides obtectus</name>
    <name type="common">Bean weevil</name>
    <name type="synonym">Bruchus obtectus</name>
    <dbReference type="NCBI Taxonomy" id="200917"/>
    <lineage>
        <taxon>Eukaryota</taxon>
        <taxon>Metazoa</taxon>
        <taxon>Ecdysozoa</taxon>
        <taxon>Arthropoda</taxon>
        <taxon>Hexapoda</taxon>
        <taxon>Insecta</taxon>
        <taxon>Pterygota</taxon>
        <taxon>Neoptera</taxon>
        <taxon>Endopterygota</taxon>
        <taxon>Coleoptera</taxon>
        <taxon>Polyphaga</taxon>
        <taxon>Cucujiformia</taxon>
        <taxon>Chrysomeloidea</taxon>
        <taxon>Chrysomelidae</taxon>
        <taxon>Bruchinae</taxon>
        <taxon>Bruchini</taxon>
        <taxon>Acanthoscelides</taxon>
    </lineage>
</organism>
<dbReference type="AlphaFoldDB" id="A0A9P0KDT0"/>
<dbReference type="EMBL" id="CAKOFQ010006782">
    <property type="protein sequence ID" value="CAH1971129.1"/>
    <property type="molecule type" value="Genomic_DNA"/>
</dbReference>
<dbReference type="InterPro" id="IPR002557">
    <property type="entry name" value="Chitin-bd_dom"/>
</dbReference>
<dbReference type="InterPro" id="IPR051940">
    <property type="entry name" value="Chitin_bind-dev_reg"/>
</dbReference>
<reference evidence="9" key="1">
    <citation type="submission" date="2022-03" db="EMBL/GenBank/DDBJ databases">
        <authorList>
            <person name="Sayadi A."/>
        </authorList>
    </citation>
    <scope>NUCLEOTIDE SEQUENCE</scope>
</reference>
<dbReference type="GO" id="GO:0005576">
    <property type="term" value="C:extracellular region"/>
    <property type="evidence" value="ECO:0007669"/>
    <property type="project" value="InterPro"/>
</dbReference>
<keyword evidence="5" id="KW-0325">Glycoprotein</keyword>
<keyword evidence="3" id="KW-0677">Repeat</keyword>
<feature type="domain" description="Chitin-binding type-2" evidence="8">
    <location>
        <begin position="25"/>
        <end position="85"/>
    </location>
</feature>
<protein>
    <recommendedName>
        <fullName evidence="8">Chitin-binding type-2 domain-containing protein</fullName>
    </recommendedName>
</protein>
<evidence type="ECO:0000256" key="1">
    <source>
        <dbReference type="ARBA" id="ARBA00022669"/>
    </source>
</evidence>
<dbReference type="PANTHER" id="PTHR23301:SF0">
    <property type="entry name" value="CHITIN-BINDING TYPE-2 DOMAIN-CONTAINING PROTEIN-RELATED"/>
    <property type="match status" value="1"/>
</dbReference>
<sequence>MTSSRNARKLPFLLLGTLVLGAVSMPSCPPKRTSTPTYFPHETNCSLFYECGPNGISKLLECSEGLDFNPVLHVCDYPERAGCRNRTSTTTVIPTSRLTRKPDNSTTSPPAPITNPPTRSAPIILLSNILEPFLRSVVCPPNRSSESTYIPHESNCSLFYECGPNGKPKLQKCAKGLDFNPVLHVCDYPDQAGCRNRTSTTTGPRTKSPAGTTTQIPVTTKSSAPSTKAASTKIPRTTKSILTTTVTSRRPSTTETRSTTSKSIPSSPVIPPITVDMPTIPPRPMPTVVKKFDCGFGRQECISVKRRMVAMETEQYRPVFLPEKIIAWLQDKE</sequence>
<comment type="caution">
    <text evidence="9">The sequence shown here is derived from an EMBL/GenBank/DDBJ whole genome shotgun (WGS) entry which is preliminary data.</text>
</comment>
<feature type="compositionally biased region" description="Polar residues" evidence="6">
    <location>
        <begin position="196"/>
        <end position="218"/>
    </location>
</feature>
<keyword evidence="1" id="KW-0147">Chitin-binding</keyword>
<dbReference type="InterPro" id="IPR036508">
    <property type="entry name" value="Chitin-bd_dom_sf"/>
</dbReference>
<evidence type="ECO:0000256" key="3">
    <source>
        <dbReference type="ARBA" id="ARBA00022737"/>
    </source>
</evidence>
<proteinExistence type="predicted"/>
<evidence type="ECO:0000256" key="2">
    <source>
        <dbReference type="ARBA" id="ARBA00022729"/>
    </source>
</evidence>
<dbReference type="SUPFAM" id="SSF57625">
    <property type="entry name" value="Invertebrate chitin-binding proteins"/>
    <property type="match status" value="2"/>
</dbReference>
<dbReference type="Pfam" id="PF01607">
    <property type="entry name" value="CBM_14"/>
    <property type="match status" value="2"/>
</dbReference>
<keyword evidence="4" id="KW-1015">Disulfide bond</keyword>
<dbReference type="GO" id="GO:0008061">
    <property type="term" value="F:chitin binding"/>
    <property type="evidence" value="ECO:0007669"/>
    <property type="project" value="UniProtKB-KW"/>
</dbReference>
<dbReference type="Gene3D" id="2.170.140.10">
    <property type="entry name" value="Chitin binding domain"/>
    <property type="match status" value="2"/>
</dbReference>
<dbReference type="PROSITE" id="PS50940">
    <property type="entry name" value="CHIT_BIND_II"/>
    <property type="match status" value="2"/>
</dbReference>
<keyword evidence="10" id="KW-1185">Reference proteome</keyword>
<evidence type="ECO:0000256" key="7">
    <source>
        <dbReference type="SAM" id="SignalP"/>
    </source>
</evidence>
<evidence type="ECO:0000256" key="5">
    <source>
        <dbReference type="ARBA" id="ARBA00023180"/>
    </source>
</evidence>
<evidence type="ECO:0000313" key="9">
    <source>
        <dbReference type="EMBL" id="CAH1971129.1"/>
    </source>
</evidence>
<dbReference type="Proteomes" id="UP001152888">
    <property type="component" value="Unassembled WGS sequence"/>
</dbReference>
<feature type="region of interest" description="Disordered" evidence="6">
    <location>
        <begin position="96"/>
        <end position="118"/>
    </location>
</feature>
<feature type="region of interest" description="Disordered" evidence="6">
    <location>
        <begin position="195"/>
        <end position="282"/>
    </location>
</feature>